<proteinExistence type="predicted"/>
<keyword evidence="2" id="KW-1185">Reference proteome</keyword>
<dbReference type="AlphaFoldDB" id="A0A8J2W4Q6"/>
<sequence>MSVSMNSIVTKTWQERQADHRQDCENNRAIIFESYVSNQPFIRSGCDRCKKVLDSIAIRWMTFKKHFFDDCDYVLHSLLHFHRRYLASLEILKPLSQVNSLTKIGVAL</sequence>
<evidence type="ECO:0000313" key="2">
    <source>
        <dbReference type="Proteomes" id="UP000789390"/>
    </source>
</evidence>
<name>A0A8J2W4Q6_9CRUS</name>
<organism evidence="1 2">
    <name type="scientific">Daphnia galeata</name>
    <dbReference type="NCBI Taxonomy" id="27404"/>
    <lineage>
        <taxon>Eukaryota</taxon>
        <taxon>Metazoa</taxon>
        <taxon>Ecdysozoa</taxon>
        <taxon>Arthropoda</taxon>
        <taxon>Crustacea</taxon>
        <taxon>Branchiopoda</taxon>
        <taxon>Diplostraca</taxon>
        <taxon>Cladocera</taxon>
        <taxon>Anomopoda</taxon>
        <taxon>Daphniidae</taxon>
        <taxon>Daphnia</taxon>
    </lineage>
</organism>
<dbReference type="EMBL" id="CAKKLH010000176">
    <property type="protein sequence ID" value="CAH0105201.1"/>
    <property type="molecule type" value="Genomic_DNA"/>
</dbReference>
<protein>
    <submittedName>
        <fullName evidence="1">Uncharacterized protein</fullName>
    </submittedName>
</protein>
<evidence type="ECO:0000313" key="1">
    <source>
        <dbReference type="EMBL" id="CAH0105201.1"/>
    </source>
</evidence>
<dbReference type="Proteomes" id="UP000789390">
    <property type="component" value="Unassembled WGS sequence"/>
</dbReference>
<comment type="caution">
    <text evidence="1">The sequence shown here is derived from an EMBL/GenBank/DDBJ whole genome shotgun (WGS) entry which is preliminary data.</text>
</comment>
<accession>A0A8J2W4Q6</accession>
<reference evidence="1" key="1">
    <citation type="submission" date="2021-11" db="EMBL/GenBank/DDBJ databases">
        <authorList>
            <person name="Schell T."/>
        </authorList>
    </citation>
    <scope>NUCLEOTIDE SEQUENCE</scope>
    <source>
        <strain evidence="1">M5</strain>
    </source>
</reference>
<gene>
    <name evidence="1" type="ORF">DGAL_LOCUS8216</name>
</gene>